<proteinExistence type="predicted"/>
<dbReference type="InterPro" id="IPR000182">
    <property type="entry name" value="GNAT_dom"/>
</dbReference>
<dbReference type="SUPFAM" id="SSF55729">
    <property type="entry name" value="Acyl-CoA N-acyltransferases (Nat)"/>
    <property type="match status" value="1"/>
</dbReference>
<evidence type="ECO:0000313" key="2">
    <source>
        <dbReference type="EMBL" id="OQE31863.1"/>
    </source>
</evidence>
<feature type="domain" description="N-acetyltransferase" evidence="1">
    <location>
        <begin position="37"/>
        <end position="208"/>
    </location>
</feature>
<dbReference type="InterPro" id="IPR051531">
    <property type="entry name" value="N-acetyltransferase"/>
</dbReference>
<accession>A0A1V6U1Z2</accession>
<dbReference type="PANTHER" id="PTHR43792">
    <property type="entry name" value="GNAT FAMILY, PUTATIVE (AFU_ORTHOLOGUE AFUA_3G00765)-RELATED-RELATED"/>
    <property type="match status" value="1"/>
</dbReference>
<dbReference type="Pfam" id="PF13302">
    <property type="entry name" value="Acetyltransf_3"/>
    <property type="match status" value="1"/>
</dbReference>
<dbReference type="InterPro" id="IPR016181">
    <property type="entry name" value="Acyl_CoA_acyltransferase"/>
</dbReference>
<dbReference type="PANTHER" id="PTHR43792:SF16">
    <property type="entry name" value="N-ACETYLTRANSFERASE DOMAIN-CONTAINING PROTEIN"/>
    <property type="match status" value="1"/>
</dbReference>
<gene>
    <name evidence="2" type="ORF">PENSTE_c001G05624</name>
</gene>
<dbReference type="OrthoDB" id="630895at2759"/>
<sequence>MALETTRSSPFPPGFCISTSRLNISPFDPDSSIHAGFLVRLWNTDDFINSCGRTSITNPEKASIFIRNRVLQQYTVNQHGMFLVSLKNKDTLPATPIGTVSLMKGSPPDLHYTAPDIGFAILPEHSGKGYAVEAAKGVLEWAQSHLGIEAVFGFCDPSNQRSRRVLENIGMDFRGITGLRVFGAKTTAIYALPGMSKDLAIYGLDELDK</sequence>
<name>A0A1V6U1Z2_9EURO</name>
<dbReference type="Gene3D" id="3.40.630.30">
    <property type="match status" value="1"/>
</dbReference>
<dbReference type="AlphaFoldDB" id="A0A1V6U1Z2"/>
<dbReference type="PROSITE" id="PS51186">
    <property type="entry name" value="GNAT"/>
    <property type="match status" value="1"/>
</dbReference>
<protein>
    <recommendedName>
        <fullName evidence="1">N-acetyltransferase domain-containing protein</fullName>
    </recommendedName>
</protein>
<dbReference type="EMBL" id="MLKD01000001">
    <property type="protein sequence ID" value="OQE31863.1"/>
    <property type="molecule type" value="Genomic_DNA"/>
</dbReference>
<reference evidence="3" key="1">
    <citation type="journal article" date="2017" name="Nat. Microbiol.">
        <title>Global analysis of biosynthetic gene clusters reveals vast potential of secondary metabolite production in Penicillium species.</title>
        <authorList>
            <person name="Nielsen J.C."/>
            <person name="Grijseels S."/>
            <person name="Prigent S."/>
            <person name="Ji B."/>
            <person name="Dainat J."/>
            <person name="Nielsen K.F."/>
            <person name="Frisvad J.C."/>
            <person name="Workman M."/>
            <person name="Nielsen J."/>
        </authorList>
    </citation>
    <scope>NUCLEOTIDE SEQUENCE [LARGE SCALE GENOMIC DNA]</scope>
    <source>
        <strain evidence="3">IBT 24891</strain>
    </source>
</reference>
<comment type="caution">
    <text evidence="2">The sequence shown here is derived from an EMBL/GenBank/DDBJ whole genome shotgun (WGS) entry which is preliminary data.</text>
</comment>
<evidence type="ECO:0000313" key="3">
    <source>
        <dbReference type="Proteomes" id="UP000191285"/>
    </source>
</evidence>
<dbReference type="Proteomes" id="UP000191285">
    <property type="component" value="Unassembled WGS sequence"/>
</dbReference>
<evidence type="ECO:0000259" key="1">
    <source>
        <dbReference type="PROSITE" id="PS51186"/>
    </source>
</evidence>
<organism evidence="2 3">
    <name type="scientific">Penicillium steckii</name>
    <dbReference type="NCBI Taxonomy" id="303698"/>
    <lineage>
        <taxon>Eukaryota</taxon>
        <taxon>Fungi</taxon>
        <taxon>Dikarya</taxon>
        <taxon>Ascomycota</taxon>
        <taxon>Pezizomycotina</taxon>
        <taxon>Eurotiomycetes</taxon>
        <taxon>Eurotiomycetidae</taxon>
        <taxon>Eurotiales</taxon>
        <taxon>Aspergillaceae</taxon>
        <taxon>Penicillium</taxon>
    </lineage>
</organism>
<keyword evidence="3" id="KW-1185">Reference proteome</keyword>
<dbReference type="GO" id="GO:0016747">
    <property type="term" value="F:acyltransferase activity, transferring groups other than amino-acyl groups"/>
    <property type="evidence" value="ECO:0007669"/>
    <property type="project" value="InterPro"/>
</dbReference>